<dbReference type="AlphaFoldDB" id="A0A6M3LCJ9"/>
<evidence type="ECO:0008006" key="2">
    <source>
        <dbReference type="Google" id="ProtNLM"/>
    </source>
</evidence>
<gene>
    <name evidence="1" type="ORF">MM415B04659_0002</name>
</gene>
<protein>
    <recommendedName>
        <fullName evidence="2">Glycosyltransferase</fullName>
    </recommendedName>
</protein>
<reference evidence="1" key="1">
    <citation type="submission" date="2020-03" db="EMBL/GenBank/DDBJ databases">
        <title>The deep terrestrial virosphere.</title>
        <authorList>
            <person name="Holmfeldt K."/>
            <person name="Nilsson E."/>
            <person name="Simone D."/>
            <person name="Lopez-Fernandez M."/>
            <person name="Wu X."/>
            <person name="de Brujin I."/>
            <person name="Lundin D."/>
            <person name="Andersson A."/>
            <person name="Bertilsson S."/>
            <person name="Dopson M."/>
        </authorList>
    </citation>
    <scope>NUCLEOTIDE SEQUENCE</scope>
    <source>
        <strain evidence="1">MM415B04659</strain>
    </source>
</reference>
<organism evidence="1">
    <name type="scientific">viral metagenome</name>
    <dbReference type="NCBI Taxonomy" id="1070528"/>
    <lineage>
        <taxon>unclassified sequences</taxon>
        <taxon>metagenomes</taxon>
        <taxon>organismal metagenomes</taxon>
    </lineage>
</organism>
<accession>A0A6M3LCJ9</accession>
<name>A0A6M3LCJ9_9ZZZZ</name>
<dbReference type="EMBL" id="MT143068">
    <property type="protein sequence ID" value="QJA92450.1"/>
    <property type="molecule type" value="Genomic_DNA"/>
</dbReference>
<proteinExistence type="predicted"/>
<sequence length="210" mass="23534">MKKTILYCSDGKVDQRIRSRVQETILAAGLPVVSVTQKPMPFGENICVGDIGSSMRSYATQLMVGISMIQTGIIYIVEHDVLYHPSHFELVPANPRMGYFDTNRWIGVIADDCYYNWVKTSPFGLRALSMLCGHADFLLEHIGQLAVRVWNGWKHQITPWDCTDCVSAEGTSVDIRHDGNLTGDEKWKRSDTWVDSLKPWGKLSEALGAA</sequence>
<evidence type="ECO:0000313" key="1">
    <source>
        <dbReference type="EMBL" id="QJA92450.1"/>
    </source>
</evidence>